<keyword evidence="1" id="KW-0472">Membrane</keyword>
<gene>
    <name evidence="2" type="ORF">BSK56_33405</name>
</gene>
<evidence type="ECO:0000256" key="1">
    <source>
        <dbReference type="SAM" id="Phobius"/>
    </source>
</evidence>
<reference evidence="2 3" key="1">
    <citation type="submission" date="2016-10" db="EMBL/GenBank/DDBJ databases">
        <title>Paenibacillus species isolates.</title>
        <authorList>
            <person name="Beno S.M."/>
        </authorList>
    </citation>
    <scope>NUCLEOTIDE SEQUENCE [LARGE SCALE GENOMIC DNA]</scope>
    <source>
        <strain evidence="2 3">FSL H7-0744</strain>
    </source>
</reference>
<protein>
    <submittedName>
        <fullName evidence="2">Uncharacterized protein</fullName>
    </submittedName>
</protein>
<sequence length="191" mass="22993">MTDEEWKRLDEADWLFRKIVRWFVKVRDWVRARGSEYEYLKKAYASGYPYSIVWGASVFLASVTVYRAWCYLYGKPTWKEIISIFSHDLGYWGKPNMDGEEGGWYPEVRAKIVKRWLGEEYQKLVLYHSRHYAKLHSELPIKLCWADKLSIMFDPKWFYLLRARSTGEIKEYRKNAGSMEVWNLSDSEWVD</sequence>
<keyword evidence="3" id="KW-1185">Reference proteome</keyword>
<dbReference type="RefSeq" id="WP_052091877.1">
    <property type="nucleotide sequence ID" value="NZ_MPTB01000107.1"/>
</dbReference>
<accession>A0ABX3GQN4</accession>
<dbReference type="EMBL" id="MPTB01000107">
    <property type="protein sequence ID" value="OMD34898.1"/>
    <property type="molecule type" value="Genomic_DNA"/>
</dbReference>
<keyword evidence="1" id="KW-0812">Transmembrane</keyword>
<feature type="transmembrane region" description="Helical" evidence="1">
    <location>
        <begin position="48"/>
        <end position="69"/>
    </location>
</feature>
<keyword evidence="1" id="KW-1133">Transmembrane helix</keyword>
<evidence type="ECO:0000313" key="2">
    <source>
        <dbReference type="EMBL" id="OMD34898.1"/>
    </source>
</evidence>
<dbReference type="Proteomes" id="UP000187412">
    <property type="component" value="Unassembled WGS sequence"/>
</dbReference>
<comment type="caution">
    <text evidence="2">The sequence shown here is derived from an EMBL/GenBank/DDBJ whole genome shotgun (WGS) entry which is preliminary data.</text>
</comment>
<name>A0ABX3GQN4_PAEBO</name>
<proteinExistence type="predicted"/>
<organism evidence="2 3">
    <name type="scientific">Paenibacillus borealis</name>
    <dbReference type="NCBI Taxonomy" id="160799"/>
    <lineage>
        <taxon>Bacteria</taxon>
        <taxon>Bacillati</taxon>
        <taxon>Bacillota</taxon>
        <taxon>Bacilli</taxon>
        <taxon>Bacillales</taxon>
        <taxon>Paenibacillaceae</taxon>
        <taxon>Paenibacillus</taxon>
    </lineage>
</organism>
<evidence type="ECO:0000313" key="3">
    <source>
        <dbReference type="Proteomes" id="UP000187412"/>
    </source>
</evidence>